<dbReference type="HOGENOM" id="CLU_1154314_0_0_2"/>
<sequence length="240" mass="28005">MIGLILDFAKEKKFLFLLHKEKRYGWNLKAFEKWWYSDDGDGDDDDRVSQYCGHPVPLRDFMLFVKANALKVFEKKVSALSLKQVRAYDKTTTAADIKEWLLIAFKHDGSKTGNQKPSLNVPQNYFARFENLAWHYDGKESQTQNLRTFEKWWCYTAAIKVTSTGEIARGPADASFCRSDYSNINNNKNHDLEVLMRFYEKNREKIIWDFAYQHSSPIGHIEHPTDAHLLRGAFYGAFRA</sequence>
<organism evidence="1 2">
    <name type="scientific">Candidatus Nitrososphaera evergladensis SR1</name>
    <dbReference type="NCBI Taxonomy" id="1459636"/>
    <lineage>
        <taxon>Archaea</taxon>
        <taxon>Nitrososphaerota</taxon>
        <taxon>Nitrososphaeria</taxon>
        <taxon>Nitrososphaerales</taxon>
        <taxon>Nitrososphaeraceae</taxon>
        <taxon>Nitrososphaera</taxon>
    </lineage>
</organism>
<gene>
    <name evidence="1" type="ORF">NTE_00480</name>
</gene>
<accession>A0A075MM48</accession>
<evidence type="ECO:0000313" key="1">
    <source>
        <dbReference type="EMBL" id="AIF82561.1"/>
    </source>
</evidence>
<keyword evidence="2" id="KW-1185">Reference proteome</keyword>
<reference evidence="1 2" key="1">
    <citation type="journal article" date="2014" name="PLoS ONE">
        <title>Genome Sequence of Candidatus Nitrososphaera evergladensis from Group I.1b Enriched from Everglades Soil Reveals Novel Genomic Features of the Ammonia-Oxidizing Archaea.</title>
        <authorList>
            <person name="Zhalnina K.V."/>
            <person name="Dias R."/>
            <person name="Leonard M.T."/>
            <person name="Dorr de Quadros P."/>
            <person name="Camargo F.A."/>
            <person name="Drew J.C."/>
            <person name="Farmerie W.G."/>
            <person name="Daroub S.H."/>
            <person name="Triplett E.W."/>
        </authorList>
    </citation>
    <scope>NUCLEOTIDE SEQUENCE [LARGE SCALE GENOMIC DNA]</scope>
    <source>
        <strain evidence="1 2">SR1</strain>
    </source>
</reference>
<name>A0A075MM48_9ARCH</name>
<dbReference type="AlphaFoldDB" id="A0A075MM48"/>
<dbReference type="EMBL" id="CP007174">
    <property type="protein sequence ID" value="AIF82561.1"/>
    <property type="molecule type" value="Genomic_DNA"/>
</dbReference>
<dbReference type="KEGG" id="nev:NTE_00480"/>
<dbReference type="Proteomes" id="UP000028194">
    <property type="component" value="Chromosome"/>
</dbReference>
<protein>
    <submittedName>
        <fullName evidence="1">Uncharacterized protein</fullName>
    </submittedName>
</protein>
<proteinExistence type="predicted"/>
<dbReference type="STRING" id="1459636.NTE_00480"/>
<evidence type="ECO:0000313" key="2">
    <source>
        <dbReference type="Proteomes" id="UP000028194"/>
    </source>
</evidence>